<accession>A0A6P2BZB1</accession>
<comment type="caution">
    <text evidence="3">The sequence shown here is derived from an EMBL/GenBank/DDBJ whole genome shotgun (WGS) entry which is preliminary data.</text>
</comment>
<organism evidence="3 4">
    <name type="scientific">Trebonia kvetii</name>
    <dbReference type="NCBI Taxonomy" id="2480626"/>
    <lineage>
        <taxon>Bacteria</taxon>
        <taxon>Bacillati</taxon>
        <taxon>Actinomycetota</taxon>
        <taxon>Actinomycetes</taxon>
        <taxon>Streptosporangiales</taxon>
        <taxon>Treboniaceae</taxon>
        <taxon>Trebonia</taxon>
    </lineage>
</organism>
<dbReference type="SUPFAM" id="SSF56349">
    <property type="entry name" value="DNA breaking-rejoining enzymes"/>
    <property type="match status" value="1"/>
</dbReference>
<dbReference type="GO" id="GO:0015074">
    <property type="term" value="P:DNA integration"/>
    <property type="evidence" value="ECO:0007669"/>
    <property type="project" value="InterPro"/>
</dbReference>
<dbReference type="InterPro" id="IPR011010">
    <property type="entry name" value="DNA_brk_join_enz"/>
</dbReference>
<sequence length="123" mass="13305">MKVTRQLHYHGAGHSFGPPKSRAGVRDVDIPELIVPDIREHLNWLPSSASLVFATSTGTPLAHSNFRRRVWLPALAAVGLEGVHVHDLRHTGNQLIANGGAELAKSKACKASERSGTKRARSC</sequence>
<dbReference type="GO" id="GO:0006310">
    <property type="term" value="P:DNA recombination"/>
    <property type="evidence" value="ECO:0007669"/>
    <property type="project" value="UniProtKB-KW"/>
</dbReference>
<dbReference type="InterPro" id="IPR013762">
    <property type="entry name" value="Integrase-like_cat_sf"/>
</dbReference>
<dbReference type="EMBL" id="RPFW01000003">
    <property type="protein sequence ID" value="TVZ04047.1"/>
    <property type="molecule type" value="Genomic_DNA"/>
</dbReference>
<dbReference type="OrthoDB" id="1822491at2"/>
<reference evidence="3 4" key="1">
    <citation type="submission" date="2018-11" db="EMBL/GenBank/DDBJ databases">
        <title>Trebonia kvetii gen.nov., sp.nov., a novel acidophilic actinobacterium, and proposal of the new actinobacterial family Treboniaceae fam. nov.</title>
        <authorList>
            <person name="Rapoport D."/>
            <person name="Sagova-Mareckova M."/>
            <person name="Sedlacek I."/>
            <person name="Provaznik J."/>
            <person name="Kralova S."/>
            <person name="Pavlinic D."/>
            <person name="Benes V."/>
            <person name="Kopecky J."/>
        </authorList>
    </citation>
    <scope>NUCLEOTIDE SEQUENCE [LARGE SCALE GENOMIC DNA]</scope>
    <source>
        <strain evidence="3 4">15Tr583</strain>
    </source>
</reference>
<evidence type="ECO:0008006" key="5">
    <source>
        <dbReference type="Google" id="ProtNLM"/>
    </source>
</evidence>
<protein>
    <recommendedName>
        <fullName evidence="5">Tyr recombinase domain-containing protein</fullName>
    </recommendedName>
</protein>
<dbReference type="GO" id="GO:0003677">
    <property type="term" value="F:DNA binding"/>
    <property type="evidence" value="ECO:0007669"/>
    <property type="project" value="InterPro"/>
</dbReference>
<evidence type="ECO:0000313" key="4">
    <source>
        <dbReference type="Proteomes" id="UP000460272"/>
    </source>
</evidence>
<evidence type="ECO:0000256" key="1">
    <source>
        <dbReference type="ARBA" id="ARBA00023172"/>
    </source>
</evidence>
<evidence type="ECO:0000256" key="2">
    <source>
        <dbReference type="SAM" id="MobiDB-lite"/>
    </source>
</evidence>
<dbReference type="AlphaFoldDB" id="A0A6P2BZB1"/>
<name>A0A6P2BZB1_9ACTN</name>
<evidence type="ECO:0000313" key="3">
    <source>
        <dbReference type="EMBL" id="TVZ04047.1"/>
    </source>
</evidence>
<dbReference type="RefSeq" id="WP_145853917.1">
    <property type="nucleotide sequence ID" value="NZ_RPFW01000003.1"/>
</dbReference>
<proteinExistence type="predicted"/>
<keyword evidence="1" id="KW-0233">DNA recombination</keyword>
<feature type="region of interest" description="Disordered" evidence="2">
    <location>
        <begin position="1"/>
        <end position="23"/>
    </location>
</feature>
<dbReference type="Proteomes" id="UP000460272">
    <property type="component" value="Unassembled WGS sequence"/>
</dbReference>
<dbReference type="Gene3D" id="1.10.443.10">
    <property type="entry name" value="Intergrase catalytic core"/>
    <property type="match status" value="1"/>
</dbReference>
<gene>
    <name evidence="3" type="ORF">EAS64_16650</name>
</gene>
<keyword evidence="4" id="KW-1185">Reference proteome</keyword>